<dbReference type="EMBL" id="RKRF01000002">
    <property type="protein sequence ID" value="RPF57026.1"/>
    <property type="molecule type" value="Genomic_DNA"/>
</dbReference>
<evidence type="ECO:0000313" key="5">
    <source>
        <dbReference type="EMBL" id="RPF57026.1"/>
    </source>
</evidence>
<comment type="similarity">
    <text evidence="1">Belongs to the type-I restriction system S methylase family.</text>
</comment>
<dbReference type="InterPro" id="IPR000055">
    <property type="entry name" value="Restrct_endonuc_typeI_TRD"/>
</dbReference>
<dbReference type="CDD" id="cd17521">
    <property type="entry name" value="RMtype1_S_Sau13435ORF2165P_TRD2-CR2_like"/>
    <property type="match status" value="1"/>
</dbReference>
<dbReference type="RefSeq" id="WP_124218901.1">
    <property type="nucleotide sequence ID" value="NZ_RKRF01000002.1"/>
</dbReference>
<protein>
    <submittedName>
        <fullName evidence="5">Type I restriction enzyme S subunit</fullName>
    </submittedName>
</protein>
<dbReference type="AlphaFoldDB" id="A0A3N5BGY5"/>
<dbReference type="PANTHER" id="PTHR30408:SF13">
    <property type="entry name" value="TYPE I RESTRICTION ENZYME HINDI SPECIFICITY SUBUNIT"/>
    <property type="match status" value="1"/>
</dbReference>
<feature type="domain" description="Type I restriction modification DNA specificity" evidence="4">
    <location>
        <begin position="17"/>
        <end position="175"/>
    </location>
</feature>
<dbReference type="OrthoDB" id="9795776at2"/>
<feature type="domain" description="Type I restriction modification DNA specificity" evidence="4">
    <location>
        <begin position="205"/>
        <end position="355"/>
    </location>
</feature>
<evidence type="ECO:0000256" key="2">
    <source>
        <dbReference type="ARBA" id="ARBA00022747"/>
    </source>
</evidence>
<reference evidence="5 6" key="1">
    <citation type="submission" date="2018-11" db="EMBL/GenBank/DDBJ databases">
        <title>Genomic Encyclopedia of Type Strains, Phase IV (KMG-IV): sequencing the most valuable type-strain genomes for metagenomic binning, comparative biology and taxonomic classification.</title>
        <authorList>
            <person name="Goeker M."/>
        </authorList>
    </citation>
    <scope>NUCLEOTIDE SEQUENCE [LARGE SCALE GENOMIC DNA]</scope>
    <source>
        <strain evidence="5 6">DSM 18090</strain>
    </source>
</reference>
<gene>
    <name evidence="5" type="ORF">EDC24_0074</name>
</gene>
<dbReference type="GO" id="GO:0003677">
    <property type="term" value="F:DNA binding"/>
    <property type="evidence" value="ECO:0007669"/>
    <property type="project" value="UniProtKB-KW"/>
</dbReference>
<dbReference type="SUPFAM" id="SSF116734">
    <property type="entry name" value="DNA methylase specificity domain"/>
    <property type="match status" value="2"/>
</dbReference>
<dbReference type="Pfam" id="PF01420">
    <property type="entry name" value="Methylase_S"/>
    <property type="match status" value="2"/>
</dbReference>
<dbReference type="Gene3D" id="3.90.220.20">
    <property type="entry name" value="DNA methylase specificity domains"/>
    <property type="match status" value="2"/>
</dbReference>
<accession>A0A3N5BGY5</accession>
<evidence type="ECO:0000256" key="1">
    <source>
        <dbReference type="ARBA" id="ARBA00010923"/>
    </source>
</evidence>
<dbReference type="InterPro" id="IPR044946">
    <property type="entry name" value="Restrct_endonuc_typeI_TRD_sf"/>
</dbReference>
<dbReference type="CDD" id="cd17260">
    <property type="entry name" value="RMtype1_S_EcoEI-TRD1-CR1_like"/>
    <property type="match status" value="1"/>
</dbReference>
<name>A0A3N5BGY5_9BACI</name>
<comment type="caution">
    <text evidence="5">The sequence shown here is derived from an EMBL/GenBank/DDBJ whole genome shotgun (WGS) entry which is preliminary data.</text>
</comment>
<dbReference type="GO" id="GO:0009307">
    <property type="term" value="P:DNA restriction-modification system"/>
    <property type="evidence" value="ECO:0007669"/>
    <property type="project" value="UniProtKB-KW"/>
</dbReference>
<dbReference type="PANTHER" id="PTHR30408">
    <property type="entry name" value="TYPE-1 RESTRICTION ENZYME ECOKI SPECIFICITY PROTEIN"/>
    <property type="match status" value="1"/>
</dbReference>
<proteinExistence type="inferred from homology"/>
<dbReference type="InterPro" id="IPR052021">
    <property type="entry name" value="Type-I_RS_S_subunit"/>
</dbReference>
<evidence type="ECO:0000313" key="6">
    <source>
        <dbReference type="Proteomes" id="UP000276443"/>
    </source>
</evidence>
<keyword evidence="6" id="KW-1185">Reference proteome</keyword>
<keyword evidence="3" id="KW-0238">DNA-binding</keyword>
<keyword evidence="2" id="KW-0680">Restriction system</keyword>
<evidence type="ECO:0000259" key="4">
    <source>
        <dbReference type="Pfam" id="PF01420"/>
    </source>
</evidence>
<dbReference type="Proteomes" id="UP000276443">
    <property type="component" value="Unassembled WGS sequence"/>
</dbReference>
<sequence>MIKGSIEELISVNPKVKLEKGQEYPFISMDIVQPYYKPVYPLEKREFKSGGSKFEEGDTLFARITPCLENGKTAQVKGLENRKGFGSTEFFVLRGKEGITNNEFVYYLTIDKDFRKSAEKLMTGTSGRQRVDKQQFLKQIIEIPNIDEQVKISSILKGLDDKIELNNKMNQTLEEMAMTLYKNWFVDFGPFKDGEFVDSELGRIPKGWEVVSLKDVVTTKYGYTASASDEKVGPHFLRITDIQDNFISWKDVPYCEIDEDNFNKYRLQKGDVVIARTGNSTGTVGYINSFVNAVYASFLVRLKPKTRDLSTHFLYLLTVSSDYQNYLLGAASGTTRKGANAKLMTEYKLVLPPGNVMEDFHSSVDSLLEQIELNLMENTVLTKVRDLVLPKLLSGEIDLSEADEHVREITQ</sequence>
<organism evidence="5 6">
    <name type="scientific">Aquisalibacillus elongatus</name>
    <dbReference type="NCBI Taxonomy" id="485577"/>
    <lineage>
        <taxon>Bacteria</taxon>
        <taxon>Bacillati</taxon>
        <taxon>Bacillota</taxon>
        <taxon>Bacilli</taxon>
        <taxon>Bacillales</taxon>
        <taxon>Bacillaceae</taxon>
        <taxon>Aquisalibacillus</taxon>
    </lineage>
</organism>
<evidence type="ECO:0000256" key="3">
    <source>
        <dbReference type="ARBA" id="ARBA00023125"/>
    </source>
</evidence>